<evidence type="ECO:0000256" key="3">
    <source>
        <dbReference type="ARBA" id="ARBA00023125"/>
    </source>
</evidence>
<dbReference type="SUPFAM" id="SSF56349">
    <property type="entry name" value="DNA breaking-rejoining enzymes"/>
    <property type="match status" value="1"/>
</dbReference>
<keyword evidence="9" id="KW-1185">Reference proteome</keyword>
<dbReference type="InterPro" id="IPR013762">
    <property type="entry name" value="Integrase-like_cat_sf"/>
</dbReference>
<sequence length="589" mass="66059">MTSSRPIIKGPAIPRQRSFMAQPFKHPTSGVYYLRRRVPDELRSILGREYKRSLKTRDPSEAKGRFAAEYAKSEEVFSLARLQLQGTAVLSARDIQQLASRWFRQELDEMERTGEFRTFLIPGSVESWETPYGWEERQEYLSYREAVESGNEIDAAGASLSYARKAMKAESLPFPQENTAARNNLVEAFHEHLFKLSDIAKQRHEGNWLAEVNVLHHEPLSIGNREKTKAKTLLECFEAYAKAKTLDDGDNRSTRKTLDEFRSSLRRFVELFGDVEVTKLTRAVVQEYRSKLAEFPVKTAGAGKLTAQQLIDKAKAESLPLLSPATIRNRLRALSAVLGFAVRMDWIKENPVEAGGIAKAAAKAAGARADRKRKDYTQAELQAIFSSAAFTQRDWKPAGGGNYGKAWYWLPLLMYYTGCRREELAQLAVADVSEEDGIPYLSILAHEDDGPEDDDRTVKTAGSRRRVPLHPDLLRLGFREYAASVPADGQLFPLLKPSPAGFYGANWGKAWGRYIRDEACISGPASPSHGFRHTFKTLSRQVGIPEDVHDAITGHSPKNVSRDYGSMPLSRIAQELEKFPPAPLLALKA</sequence>
<dbReference type="PANTHER" id="PTHR30349">
    <property type="entry name" value="PHAGE INTEGRASE-RELATED"/>
    <property type="match status" value="1"/>
</dbReference>
<dbReference type="RefSeq" id="WP_208316746.1">
    <property type="nucleotide sequence ID" value="NZ_JAELYA010000013.1"/>
</dbReference>
<dbReference type="InterPro" id="IPR002104">
    <property type="entry name" value="Integrase_catalytic"/>
</dbReference>
<feature type="domain" description="Tyr recombinase" evidence="6">
    <location>
        <begin position="371"/>
        <end position="577"/>
    </location>
</feature>
<dbReference type="CDD" id="cd01184">
    <property type="entry name" value="INT_C_like_1"/>
    <property type="match status" value="1"/>
</dbReference>
<dbReference type="Gene3D" id="1.10.443.10">
    <property type="entry name" value="Intergrase catalytic core"/>
    <property type="match status" value="1"/>
</dbReference>
<keyword evidence="2" id="KW-0229">DNA integration</keyword>
<dbReference type="PROSITE" id="PS51900">
    <property type="entry name" value="CB"/>
    <property type="match status" value="1"/>
</dbReference>
<evidence type="ECO:0000259" key="7">
    <source>
        <dbReference type="PROSITE" id="PS51900"/>
    </source>
</evidence>
<dbReference type="PANTHER" id="PTHR30349:SF41">
    <property type="entry name" value="INTEGRASE_RECOMBINASE PROTEIN MJ0367-RELATED"/>
    <property type="match status" value="1"/>
</dbReference>
<dbReference type="EMBL" id="JAELYA010000013">
    <property type="protein sequence ID" value="MBO3278245.1"/>
    <property type="molecule type" value="Genomic_DNA"/>
</dbReference>
<organism evidence="8 9">
    <name type="scientific">Pseudomonas schmalbachii</name>
    <dbReference type="NCBI Taxonomy" id="2816993"/>
    <lineage>
        <taxon>Bacteria</taxon>
        <taxon>Pseudomonadati</taxon>
        <taxon>Pseudomonadota</taxon>
        <taxon>Gammaproteobacteria</taxon>
        <taxon>Pseudomonadales</taxon>
        <taxon>Pseudomonadaceae</taxon>
        <taxon>Pseudomonas</taxon>
    </lineage>
</organism>
<accession>A0ABS3TX58</accession>
<evidence type="ECO:0000259" key="6">
    <source>
        <dbReference type="PROSITE" id="PS51898"/>
    </source>
</evidence>
<dbReference type="InterPro" id="IPR010998">
    <property type="entry name" value="Integrase_recombinase_N"/>
</dbReference>
<evidence type="ECO:0000313" key="9">
    <source>
        <dbReference type="Proteomes" id="UP000669060"/>
    </source>
</evidence>
<dbReference type="Gene3D" id="1.10.150.130">
    <property type="match status" value="1"/>
</dbReference>
<proteinExistence type="inferred from homology"/>
<evidence type="ECO:0000256" key="5">
    <source>
        <dbReference type="PROSITE-ProRule" id="PRU01248"/>
    </source>
</evidence>
<gene>
    <name evidence="8" type="ORF">JFY56_23750</name>
</gene>
<comment type="similarity">
    <text evidence="1">Belongs to the 'phage' integrase family.</text>
</comment>
<evidence type="ECO:0000313" key="8">
    <source>
        <dbReference type="EMBL" id="MBO3278245.1"/>
    </source>
</evidence>
<dbReference type="InterPro" id="IPR044068">
    <property type="entry name" value="CB"/>
</dbReference>
<dbReference type="InterPro" id="IPR046668">
    <property type="entry name" value="DUF6538"/>
</dbReference>
<dbReference type="PROSITE" id="PS51898">
    <property type="entry name" value="TYR_RECOMBINASE"/>
    <property type="match status" value="1"/>
</dbReference>
<keyword evidence="4" id="KW-0233">DNA recombination</keyword>
<evidence type="ECO:0000256" key="2">
    <source>
        <dbReference type="ARBA" id="ARBA00022908"/>
    </source>
</evidence>
<comment type="caution">
    <text evidence="8">The sequence shown here is derived from an EMBL/GenBank/DDBJ whole genome shotgun (WGS) entry which is preliminary data.</text>
</comment>
<evidence type="ECO:0000256" key="1">
    <source>
        <dbReference type="ARBA" id="ARBA00008857"/>
    </source>
</evidence>
<feature type="domain" description="Core-binding (CB)" evidence="7">
    <location>
        <begin position="231"/>
        <end position="342"/>
    </location>
</feature>
<reference evidence="8 9" key="1">
    <citation type="submission" date="2020-12" db="EMBL/GenBank/DDBJ databases">
        <title>Pseudomonas schmalbachii sp. nov. isolated from millipede gut.</title>
        <authorList>
            <person name="Shelomi M."/>
        </authorList>
    </citation>
    <scope>NUCLEOTIDE SEQUENCE [LARGE SCALE GENOMIC DNA]</scope>
    <source>
        <strain evidence="8 9">Milli4</strain>
    </source>
</reference>
<dbReference type="InterPro" id="IPR011010">
    <property type="entry name" value="DNA_brk_join_enz"/>
</dbReference>
<dbReference type="Pfam" id="PF13102">
    <property type="entry name" value="Phage_int_SAM_5"/>
    <property type="match status" value="1"/>
</dbReference>
<keyword evidence="3 5" id="KW-0238">DNA-binding</keyword>
<evidence type="ECO:0000256" key="4">
    <source>
        <dbReference type="ARBA" id="ARBA00023172"/>
    </source>
</evidence>
<dbReference type="Proteomes" id="UP000669060">
    <property type="component" value="Unassembled WGS sequence"/>
</dbReference>
<dbReference type="InterPro" id="IPR050090">
    <property type="entry name" value="Tyrosine_recombinase_XerCD"/>
</dbReference>
<protein>
    <submittedName>
        <fullName evidence="8">Site-specific integrase</fullName>
    </submittedName>
</protein>
<dbReference type="InterPro" id="IPR025269">
    <property type="entry name" value="SAM-like_dom"/>
</dbReference>
<dbReference type="Pfam" id="PF20172">
    <property type="entry name" value="DUF6538"/>
    <property type="match status" value="1"/>
</dbReference>
<name>A0ABS3TX58_9PSED</name>